<reference evidence="5" key="2">
    <citation type="submission" date="2019-01" db="EMBL/GenBank/DDBJ databases">
        <title>Genome sequence of Desulfonema ishimotonii strain Tokyo 01.</title>
        <authorList>
            <person name="Fukui M."/>
        </authorList>
    </citation>
    <scope>NUCLEOTIDE SEQUENCE [LARGE SCALE GENOMIC DNA]</scope>
    <source>
        <strain evidence="5">Tokyo 01</strain>
    </source>
</reference>
<dbReference type="InterPro" id="IPR013785">
    <property type="entry name" value="Aldolase_TIM"/>
</dbReference>
<dbReference type="GO" id="GO:0016740">
    <property type="term" value="F:transferase activity"/>
    <property type="evidence" value="ECO:0007669"/>
    <property type="project" value="UniProtKB-KW"/>
</dbReference>
<gene>
    <name evidence="4" type="ORF">DENIS_2550</name>
</gene>
<accession>A0A401FX73</accession>
<reference evidence="5" key="1">
    <citation type="submission" date="2017-11" db="EMBL/GenBank/DDBJ databases">
        <authorList>
            <person name="Watanabe M."/>
            <person name="Kojima H."/>
        </authorList>
    </citation>
    <scope>NUCLEOTIDE SEQUENCE [LARGE SCALE GENOMIC DNA]</scope>
    <source>
        <strain evidence="5">Tokyo 01</strain>
    </source>
</reference>
<dbReference type="PANTHER" id="PTHR43018">
    <property type="entry name" value="PHOSPHO-2-DEHYDRO-3-DEOXYHEPTONATE ALDOLASE"/>
    <property type="match status" value="1"/>
</dbReference>
<organism evidence="4 5">
    <name type="scientific">Desulfonema ishimotonii</name>
    <dbReference type="NCBI Taxonomy" id="45657"/>
    <lineage>
        <taxon>Bacteria</taxon>
        <taxon>Pseudomonadati</taxon>
        <taxon>Thermodesulfobacteriota</taxon>
        <taxon>Desulfobacteria</taxon>
        <taxon>Desulfobacterales</taxon>
        <taxon>Desulfococcaceae</taxon>
        <taxon>Desulfonema</taxon>
    </lineage>
</organism>
<dbReference type="Gene3D" id="3.30.70.1140">
    <property type="entry name" value="Phospho-2-dehydro-3-deoxyheptonate aldolase, domain 1"/>
    <property type="match status" value="1"/>
</dbReference>
<dbReference type="Pfam" id="PF00793">
    <property type="entry name" value="DAHP_synth_1"/>
    <property type="match status" value="1"/>
</dbReference>
<dbReference type="NCBIfam" id="TIGR01361">
    <property type="entry name" value="DAHP_synth_Bsub"/>
    <property type="match status" value="1"/>
</dbReference>
<evidence type="ECO:0000256" key="1">
    <source>
        <dbReference type="ARBA" id="ARBA00022679"/>
    </source>
</evidence>
<name>A0A401FX73_9BACT</name>
<keyword evidence="1" id="KW-0808">Transferase</keyword>
<comment type="caution">
    <text evidence="4">The sequence shown here is derived from an EMBL/GenBank/DDBJ whole genome shotgun (WGS) entry which is preliminary data.</text>
</comment>
<evidence type="ECO:0000259" key="3">
    <source>
        <dbReference type="Pfam" id="PF18152"/>
    </source>
</evidence>
<evidence type="ECO:0000313" key="5">
    <source>
        <dbReference type="Proteomes" id="UP000288096"/>
    </source>
</evidence>
<dbReference type="GO" id="GO:0009073">
    <property type="term" value="P:aromatic amino acid family biosynthetic process"/>
    <property type="evidence" value="ECO:0007669"/>
    <property type="project" value="InterPro"/>
</dbReference>
<dbReference type="Gene3D" id="3.20.20.70">
    <property type="entry name" value="Aldolase class I"/>
    <property type="match status" value="1"/>
</dbReference>
<keyword evidence="5" id="KW-1185">Reference proteome</keyword>
<dbReference type="InterPro" id="IPR041071">
    <property type="entry name" value="DAHP_snth_FXD"/>
</dbReference>
<dbReference type="Proteomes" id="UP000288096">
    <property type="component" value="Unassembled WGS sequence"/>
</dbReference>
<dbReference type="AlphaFoldDB" id="A0A401FX73"/>
<dbReference type="PANTHER" id="PTHR43018:SF1">
    <property type="entry name" value="PROTEIN AROA(G)"/>
    <property type="match status" value="1"/>
</dbReference>
<evidence type="ECO:0000313" key="4">
    <source>
        <dbReference type="EMBL" id="GBC61588.1"/>
    </source>
</evidence>
<protein>
    <submittedName>
        <fullName evidence="4">3-deoxy-7-phosphoheptulonate synthase</fullName>
    </submittedName>
</protein>
<dbReference type="GO" id="GO:0016832">
    <property type="term" value="F:aldehyde-lyase activity"/>
    <property type="evidence" value="ECO:0007669"/>
    <property type="project" value="InterPro"/>
</dbReference>
<feature type="domain" description="DAHP synthase ferredoxin-like" evidence="3">
    <location>
        <begin position="1"/>
        <end position="66"/>
    </location>
</feature>
<dbReference type="SUPFAM" id="SSF51569">
    <property type="entry name" value="Aldolase"/>
    <property type="match status" value="1"/>
</dbReference>
<evidence type="ECO:0000259" key="2">
    <source>
        <dbReference type="Pfam" id="PF00793"/>
    </source>
</evidence>
<dbReference type="InterPro" id="IPR006218">
    <property type="entry name" value="DAHP1/KDSA"/>
</dbReference>
<dbReference type="Pfam" id="PF18152">
    <property type="entry name" value="DAHP_snth_FXD"/>
    <property type="match status" value="1"/>
</dbReference>
<proteinExistence type="predicted"/>
<feature type="domain" description="DAHP synthetase I/KDSA" evidence="2">
    <location>
        <begin position="83"/>
        <end position="324"/>
    </location>
</feature>
<sequence length="341" mass="37039">MLIVMDKVATPEQIDNVVKVIESKGYTARPIPGGERVAIGVLRNESQVDDSVFQVLPGVKDVVHVTRPYKLVSREFHPEDTIIRVGDVTIGNGNLTIIAGPCAIESEVQALTIAEKVKKAGAHLFRGGAFKPRTSPYSFQGLGKAGLEILAKVRAETGLGVITEVMDEETFDLVEEYADIIQIGTRNMQNFSLLRRAGKARKPVCLKRGMAATIQEWLMAAEYILEGGNTDLILCERGVRTFVNHSRNTLDVSAVPVVRQESHLPIITDPSHAAGRRNQVIPLSRASVAVGAHGLMVEVHHEPEKAKSDGAQSLYPEQFESLCEQAKAIYAVSGNGEANSL</sequence>
<dbReference type="InterPro" id="IPR052899">
    <property type="entry name" value="Class-I_DAHP_synthase"/>
</dbReference>
<dbReference type="RefSeq" id="WP_124328857.1">
    <property type="nucleotide sequence ID" value="NZ_BEXT01000001.1"/>
</dbReference>
<dbReference type="InterPro" id="IPR006268">
    <property type="entry name" value="DAHP_syn_2"/>
</dbReference>
<dbReference type="NCBIfam" id="NF009239">
    <property type="entry name" value="PRK12595.1"/>
    <property type="match status" value="1"/>
</dbReference>
<dbReference type="OrthoDB" id="9802281at2"/>
<dbReference type="EMBL" id="BEXT01000001">
    <property type="protein sequence ID" value="GBC61588.1"/>
    <property type="molecule type" value="Genomic_DNA"/>
</dbReference>
<dbReference type="NCBIfam" id="NF006421">
    <property type="entry name" value="PRK08673.1"/>
    <property type="match status" value="1"/>
</dbReference>